<dbReference type="InterPro" id="IPR036890">
    <property type="entry name" value="HATPase_C_sf"/>
</dbReference>
<keyword evidence="11 13" id="KW-0472">Membrane</keyword>
<evidence type="ECO:0000256" key="12">
    <source>
        <dbReference type="SAM" id="MobiDB-lite"/>
    </source>
</evidence>
<evidence type="ECO:0000256" key="6">
    <source>
        <dbReference type="ARBA" id="ARBA00022679"/>
    </source>
</evidence>
<dbReference type="AlphaFoldDB" id="A0A6G8KYE4"/>
<dbReference type="InterPro" id="IPR050428">
    <property type="entry name" value="TCS_sensor_his_kinase"/>
</dbReference>
<dbReference type="Pfam" id="PF00672">
    <property type="entry name" value="HAMP"/>
    <property type="match status" value="1"/>
</dbReference>
<gene>
    <name evidence="16" type="ORF">EW640_11540</name>
</gene>
<dbReference type="CDD" id="cd00082">
    <property type="entry name" value="HisKA"/>
    <property type="match status" value="1"/>
</dbReference>
<dbReference type="Proteomes" id="UP000501518">
    <property type="component" value="Chromosome"/>
</dbReference>
<keyword evidence="9 13" id="KW-1133">Transmembrane helix</keyword>
<dbReference type="InterPro" id="IPR005467">
    <property type="entry name" value="His_kinase_dom"/>
</dbReference>
<dbReference type="Gene3D" id="1.10.287.130">
    <property type="match status" value="1"/>
</dbReference>
<dbReference type="SUPFAM" id="SSF47384">
    <property type="entry name" value="Homodimeric domain of signal transducing histidine kinase"/>
    <property type="match status" value="1"/>
</dbReference>
<dbReference type="EC" id="2.7.13.3" evidence="4"/>
<dbReference type="InterPro" id="IPR003594">
    <property type="entry name" value="HATPase_dom"/>
</dbReference>
<proteinExistence type="predicted"/>
<evidence type="ECO:0000256" key="2">
    <source>
        <dbReference type="ARBA" id="ARBA00004141"/>
    </source>
</evidence>
<dbReference type="EMBL" id="CP035810">
    <property type="protein sequence ID" value="QIN29834.1"/>
    <property type="molecule type" value="Genomic_DNA"/>
</dbReference>
<dbReference type="SUPFAM" id="SSF55874">
    <property type="entry name" value="ATPase domain of HSP90 chaperone/DNA topoisomerase II/histidine kinase"/>
    <property type="match status" value="1"/>
</dbReference>
<dbReference type="KEGG" id="blut:EW640_11540"/>
<dbReference type="SMART" id="SM00388">
    <property type="entry name" value="HisKA"/>
    <property type="match status" value="1"/>
</dbReference>
<dbReference type="InterPro" id="IPR003661">
    <property type="entry name" value="HisK_dim/P_dom"/>
</dbReference>
<dbReference type="Gene3D" id="6.10.340.10">
    <property type="match status" value="1"/>
</dbReference>
<evidence type="ECO:0000259" key="14">
    <source>
        <dbReference type="PROSITE" id="PS50109"/>
    </source>
</evidence>
<name>A0A6G8KYE4_9MICO</name>
<evidence type="ECO:0000256" key="11">
    <source>
        <dbReference type="ARBA" id="ARBA00023136"/>
    </source>
</evidence>
<dbReference type="CDD" id="cd06225">
    <property type="entry name" value="HAMP"/>
    <property type="match status" value="1"/>
</dbReference>
<dbReference type="SMART" id="SM00387">
    <property type="entry name" value="HATPase_c"/>
    <property type="match status" value="1"/>
</dbReference>
<protein>
    <recommendedName>
        <fullName evidence="4">histidine kinase</fullName>
        <ecNumber evidence="4">2.7.13.3</ecNumber>
    </recommendedName>
</protein>
<evidence type="ECO:0000256" key="7">
    <source>
        <dbReference type="ARBA" id="ARBA00022692"/>
    </source>
</evidence>
<reference evidence="16 17" key="1">
    <citation type="submission" date="2019-02" db="EMBL/GenBank/DDBJ databases">
        <title>Complete Genome Sequence and Methylome Analysis of Brevibacterium luteolum NEB1784.</title>
        <authorList>
            <person name="Fomenkov A."/>
            <person name="Roberts R.J."/>
        </authorList>
    </citation>
    <scope>NUCLEOTIDE SEQUENCE [LARGE SCALE GENOMIC DNA]</scope>
    <source>
        <strain evidence="16 17">NEB1784</strain>
    </source>
</reference>
<evidence type="ECO:0000256" key="10">
    <source>
        <dbReference type="ARBA" id="ARBA00023012"/>
    </source>
</evidence>
<feature type="transmembrane region" description="Helical" evidence="13">
    <location>
        <begin position="86"/>
        <end position="113"/>
    </location>
</feature>
<dbReference type="Pfam" id="PF02518">
    <property type="entry name" value="HATPase_c"/>
    <property type="match status" value="1"/>
</dbReference>
<dbReference type="RefSeq" id="WP_165884216.1">
    <property type="nucleotide sequence ID" value="NZ_CP035810.1"/>
</dbReference>
<dbReference type="InterPro" id="IPR003660">
    <property type="entry name" value="HAMP_dom"/>
</dbReference>
<keyword evidence="8 16" id="KW-0418">Kinase</keyword>
<feature type="transmembrane region" description="Helical" evidence="13">
    <location>
        <begin position="21"/>
        <end position="46"/>
    </location>
</feature>
<keyword evidence="5" id="KW-0597">Phosphoprotein</keyword>
<dbReference type="SMART" id="SM00304">
    <property type="entry name" value="HAMP"/>
    <property type="match status" value="1"/>
</dbReference>
<organism evidence="16 17">
    <name type="scientific">Brevibacterium luteolum</name>
    <dbReference type="NCBI Taxonomy" id="199591"/>
    <lineage>
        <taxon>Bacteria</taxon>
        <taxon>Bacillati</taxon>
        <taxon>Actinomycetota</taxon>
        <taxon>Actinomycetes</taxon>
        <taxon>Micrococcales</taxon>
        <taxon>Brevibacteriaceae</taxon>
        <taxon>Brevibacterium</taxon>
    </lineage>
</organism>
<evidence type="ECO:0000313" key="17">
    <source>
        <dbReference type="Proteomes" id="UP000501518"/>
    </source>
</evidence>
<evidence type="ECO:0000256" key="4">
    <source>
        <dbReference type="ARBA" id="ARBA00012438"/>
    </source>
</evidence>
<comment type="subcellular location">
    <subcellularLocation>
        <location evidence="3">Cell membrane</location>
    </subcellularLocation>
    <subcellularLocation>
        <location evidence="2">Membrane</location>
        <topology evidence="2">Multi-pass membrane protein</topology>
    </subcellularLocation>
</comment>
<evidence type="ECO:0000256" key="13">
    <source>
        <dbReference type="SAM" id="Phobius"/>
    </source>
</evidence>
<dbReference type="GO" id="GO:0005886">
    <property type="term" value="C:plasma membrane"/>
    <property type="evidence" value="ECO:0007669"/>
    <property type="project" value="UniProtKB-SubCell"/>
</dbReference>
<dbReference type="InterPro" id="IPR036097">
    <property type="entry name" value="HisK_dim/P_sf"/>
</dbReference>
<keyword evidence="6" id="KW-0808">Transferase</keyword>
<sequence>MTTKLSGRLPRRHRFSARTRLAFSYAVLVIICGVVLLTVLVAYLGFGPEYSFGPVAADDDGESVIIVPDHPDGGSFAVEVQSREDLITLLITVSAVVLMALSALSSLAAWWLAGQMLRPLARINEAARIAASGRLDHRIGLSGPRDEIVDLAQTFDTMLDSIERYNASQRRFAANASHELRTPLAAAKTIIDVALAKPDPVNREVLERLAHLNARSIRTVESLLDLAEVEAGEQQATAVELDEIVSEVVDQYAPAASARGLSVERRLAPAVAQGEGRLLVQMVQNLVENAVRHNCDGGLIRVCTAMVPAAEGAAHAQLRIESAGQLLDPEVVAGLAEPFRTGQGRADGNSRGLGLAIVAAIVDRSRGRLDLAARPGGGLIVTVTLPCAEAGPTAATEQAEAADGQAGGLSSAGE</sequence>
<evidence type="ECO:0000259" key="15">
    <source>
        <dbReference type="PROSITE" id="PS50885"/>
    </source>
</evidence>
<dbReference type="PROSITE" id="PS50109">
    <property type="entry name" value="HIS_KIN"/>
    <property type="match status" value="1"/>
</dbReference>
<accession>A0A6G8KYE4</accession>
<feature type="region of interest" description="Disordered" evidence="12">
    <location>
        <begin position="394"/>
        <end position="414"/>
    </location>
</feature>
<evidence type="ECO:0000256" key="5">
    <source>
        <dbReference type="ARBA" id="ARBA00022553"/>
    </source>
</evidence>
<keyword evidence="7 13" id="KW-0812">Transmembrane</keyword>
<feature type="domain" description="HAMP" evidence="15">
    <location>
        <begin position="114"/>
        <end position="167"/>
    </location>
</feature>
<evidence type="ECO:0000256" key="9">
    <source>
        <dbReference type="ARBA" id="ARBA00022989"/>
    </source>
</evidence>
<dbReference type="PANTHER" id="PTHR45436">
    <property type="entry name" value="SENSOR HISTIDINE KINASE YKOH"/>
    <property type="match status" value="1"/>
</dbReference>
<evidence type="ECO:0000256" key="8">
    <source>
        <dbReference type="ARBA" id="ARBA00022777"/>
    </source>
</evidence>
<comment type="catalytic activity">
    <reaction evidence="1">
        <text>ATP + protein L-histidine = ADP + protein N-phospho-L-histidine.</text>
        <dbReference type="EC" id="2.7.13.3"/>
    </reaction>
</comment>
<keyword evidence="10" id="KW-0902">Two-component regulatory system</keyword>
<dbReference type="Gene3D" id="3.30.565.10">
    <property type="entry name" value="Histidine kinase-like ATPase, C-terminal domain"/>
    <property type="match status" value="1"/>
</dbReference>
<evidence type="ECO:0000256" key="1">
    <source>
        <dbReference type="ARBA" id="ARBA00000085"/>
    </source>
</evidence>
<feature type="compositionally biased region" description="Low complexity" evidence="12">
    <location>
        <begin position="394"/>
        <end position="404"/>
    </location>
</feature>
<dbReference type="PANTHER" id="PTHR45436:SF15">
    <property type="entry name" value="SENSOR HISTIDINE KINASE CUSS"/>
    <property type="match status" value="1"/>
</dbReference>
<dbReference type="Pfam" id="PF00512">
    <property type="entry name" value="HisKA"/>
    <property type="match status" value="1"/>
</dbReference>
<dbReference type="SUPFAM" id="SSF158472">
    <property type="entry name" value="HAMP domain-like"/>
    <property type="match status" value="1"/>
</dbReference>
<dbReference type="PROSITE" id="PS50885">
    <property type="entry name" value="HAMP"/>
    <property type="match status" value="1"/>
</dbReference>
<feature type="domain" description="Histidine kinase" evidence="14">
    <location>
        <begin position="175"/>
        <end position="389"/>
    </location>
</feature>
<evidence type="ECO:0000313" key="16">
    <source>
        <dbReference type="EMBL" id="QIN29834.1"/>
    </source>
</evidence>
<dbReference type="GO" id="GO:0000155">
    <property type="term" value="F:phosphorelay sensor kinase activity"/>
    <property type="evidence" value="ECO:0007669"/>
    <property type="project" value="InterPro"/>
</dbReference>
<evidence type="ECO:0000256" key="3">
    <source>
        <dbReference type="ARBA" id="ARBA00004236"/>
    </source>
</evidence>